<dbReference type="SMART" id="SM00066">
    <property type="entry name" value="GAL4"/>
    <property type="match status" value="1"/>
</dbReference>
<dbReference type="InterPro" id="IPR004276">
    <property type="entry name" value="GlycoTrans_28_N"/>
</dbReference>
<organism evidence="11 12">
    <name type="scientific">Aspergillus nanangensis</name>
    <dbReference type="NCBI Taxonomy" id="2582783"/>
    <lineage>
        <taxon>Eukaryota</taxon>
        <taxon>Fungi</taxon>
        <taxon>Dikarya</taxon>
        <taxon>Ascomycota</taxon>
        <taxon>Pezizomycotina</taxon>
        <taxon>Eurotiomycetes</taxon>
        <taxon>Eurotiomycetidae</taxon>
        <taxon>Eurotiales</taxon>
        <taxon>Aspergillaceae</taxon>
        <taxon>Aspergillus</taxon>
        <taxon>Aspergillus subgen. Circumdati</taxon>
    </lineage>
</organism>
<evidence type="ECO:0000256" key="1">
    <source>
        <dbReference type="ARBA" id="ARBA00004184"/>
    </source>
</evidence>
<comment type="caution">
    <text evidence="11">The sequence shown here is derived from an EMBL/GenBank/DDBJ whole genome shotgun (WGS) entry which is preliminary data.</text>
</comment>
<accession>A0AAD4CMP2</accession>
<evidence type="ECO:0008006" key="13">
    <source>
        <dbReference type="Google" id="ProtNLM"/>
    </source>
</evidence>
<feature type="domain" description="Xylanolytic transcriptional activator regulatory" evidence="10">
    <location>
        <begin position="1081"/>
        <end position="1154"/>
    </location>
</feature>
<evidence type="ECO:0000256" key="4">
    <source>
        <dbReference type="ARBA" id="ARBA00023015"/>
    </source>
</evidence>
<keyword evidence="12" id="KW-1185">Reference proteome</keyword>
<dbReference type="PANTHER" id="PTHR48050:SF27">
    <property type="entry name" value="GLUCOSYLTRANSFERASE, PUTATIVE (AFU_ORTHOLOGUE AFUA_7G04880)-RELATED"/>
    <property type="match status" value="1"/>
</dbReference>
<evidence type="ECO:0000256" key="7">
    <source>
        <dbReference type="ARBA" id="ARBA00023242"/>
    </source>
</evidence>
<evidence type="ECO:0000256" key="2">
    <source>
        <dbReference type="ARBA" id="ARBA00022679"/>
    </source>
</evidence>
<proteinExistence type="predicted"/>
<keyword evidence="4" id="KW-0805">Transcription regulation</keyword>
<dbReference type="GO" id="GO:0009893">
    <property type="term" value="P:positive regulation of metabolic process"/>
    <property type="evidence" value="ECO:0007669"/>
    <property type="project" value="UniProtKB-ARBA"/>
</dbReference>
<feature type="compositionally biased region" description="Polar residues" evidence="8">
    <location>
        <begin position="600"/>
        <end position="615"/>
    </location>
</feature>
<feature type="domain" description="Zn(2)-C6 fungal-type" evidence="9">
    <location>
        <begin position="799"/>
        <end position="843"/>
    </location>
</feature>
<keyword evidence="7" id="KW-0539">Nucleus</keyword>
<dbReference type="GO" id="GO:0006351">
    <property type="term" value="P:DNA-templated transcription"/>
    <property type="evidence" value="ECO:0007669"/>
    <property type="project" value="InterPro"/>
</dbReference>
<reference evidence="11" key="1">
    <citation type="journal article" date="2019" name="Beilstein J. Org. Chem.">
        <title>Nanangenines: drimane sesquiterpenoids as the dominant metabolite cohort of a novel Australian fungus, Aspergillus nanangensis.</title>
        <authorList>
            <person name="Lacey H.J."/>
            <person name="Gilchrist C.L.M."/>
            <person name="Crombie A."/>
            <person name="Kalaitzis J.A."/>
            <person name="Vuong D."/>
            <person name="Rutledge P.J."/>
            <person name="Turner P."/>
            <person name="Pitt J.I."/>
            <person name="Lacey E."/>
            <person name="Chooi Y.H."/>
            <person name="Piggott A.M."/>
        </authorList>
    </citation>
    <scope>NUCLEOTIDE SEQUENCE</scope>
    <source>
        <strain evidence="11">MST-FP2251</strain>
    </source>
</reference>
<evidence type="ECO:0000256" key="8">
    <source>
        <dbReference type="SAM" id="MobiDB-lite"/>
    </source>
</evidence>
<dbReference type="EMBL" id="VCAU01000037">
    <property type="protein sequence ID" value="KAF9889355.1"/>
    <property type="molecule type" value="Genomic_DNA"/>
</dbReference>
<dbReference type="CDD" id="cd00067">
    <property type="entry name" value="GAL4"/>
    <property type="match status" value="1"/>
</dbReference>
<dbReference type="GO" id="GO:0005975">
    <property type="term" value="P:carbohydrate metabolic process"/>
    <property type="evidence" value="ECO:0007669"/>
    <property type="project" value="InterPro"/>
</dbReference>
<dbReference type="CDD" id="cd03784">
    <property type="entry name" value="GT1_Gtf-like"/>
    <property type="match status" value="1"/>
</dbReference>
<dbReference type="CDD" id="cd12148">
    <property type="entry name" value="fungal_TF_MHR"/>
    <property type="match status" value="1"/>
</dbReference>
<evidence type="ECO:0000256" key="3">
    <source>
        <dbReference type="ARBA" id="ARBA00022723"/>
    </source>
</evidence>
<name>A0AAD4CMP2_ASPNN</name>
<dbReference type="Proteomes" id="UP001194746">
    <property type="component" value="Unassembled WGS sequence"/>
</dbReference>
<dbReference type="Gene3D" id="4.10.240.10">
    <property type="entry name" value="Zn(2)-C6 fungal-type DNA-binding domain"/>
    <property type="match status" value="1"/>
</dbReference>
<dbReference type="GO" id="GO:0000981">
    <property type="term" value="F:DNA-binding transcription factor activity, RNA polymerase II-specific"/>
    <property type="evidence" value="ECO:0007669"/>
    <property type="project" value="InterPro"/>
</dbReference>
<dbReference type="InterPro" id="IPR001138">
    <property type="entry name" value="Zn2Cys6_DnaBD"/>
</dbReference>
<dbReference type="InterPro" id="IPR050426">
    <property type="entry name" value="Glycosyltransferase_28"/>
</dbReference>
<dbReference type="GO" id="GO:0016906">
    <property type="term" value="F:sterol 3-beta-glucosyltransferase activity"/>
    <property type="evidence" value="ECO:0007669"/>
    <property type="project" value="UniProtKB-ARBA"/>
</dbReference>
<keyword evidence="2" id="KW-0808">Transferase</keyword>
<gene>
    <name evidence="11" type="ORF">FE257_007465</name>
</gene>
<keyword evidence="3" id="KW-0479">Metal-binding</keyword>
<evidence type="ECO:0000256" key="6">
    <source>
        <dbReference type="ARBA" id="ARBA00023163"/>
    </source>
</evidence>
<evidence type="ECO:0000313" key="11">
    <source>
        <dbReference type="EMBL" id="KAF9889355.1"/>
    </source>
</evidence>
<evidence type="ECO:0000256" key="5">
    <source>
        <dbReference type="ARBA" id="ARBA00023125"/>
    </source>
</evidence>
<dbReference type="Pfam" id="PF04082">
    <property type="entry name" value="Fungal_trans"/>
    <property type="match status" value="1"/>
</dbReference>
<dbReference type="SUPFAM" id="SSF53756">
    <property type="entry name" value="UDP-Glycosyltransferase/glycogen phosphorylase"/>
    <property type="match status" value="1"/>
</dbReference>
<dbReference type="Gene3D" id="3.40.50.2000">
    <property type="entry name" value="Glycogen Phosphorylase B"/>
    <property type="match status" value="2"/>
</dbReference>
<reference evidence="11" key="2">
    <citation type="submission" date="2020-02" db="EMBL/GenBank/DDBJ databases">
        <authorList>
            <person name="Gilchrist C.L.M."/>
            <person name="Chooi Y.-H."/>
        </authorList>
    </citation>
    <scope>NUCLEOTIDE SEQUENCE</scope>
    <source>
        <strain evidence="11">MST-FP2251</strain>
    </source>
</reference>
<dbReference type="GO" id="GO:0003677">
    <property type="term" value="F:DNA binding"/>
    <property type="evidence" value="ECO:0007669"/>
    <property type="project" value="UniProtKB-KW"/>
</dbReference>
<dbReference type="FunFam" id="3.40.50.2000:FF:000009">
    <property type="entry name" value="Sterol 3-beta-glucosyltransferase UGT80A2"/>
    <property type="match status" value="1"/>
</dbReference>
<comment type="subcellular location">
    <subcellularLocation>
        <location evidence="1">Endomembrane system</location>
        <topology evidence="1">Peripheral membrane protein</topology>
    </subcellularLocation>
</comment>
<dbReference type="SUPFAM" id="SSF57701">
    <property type="entry name" value="Zn2/Cys6 DNA-binding domain"/>
    <property type="match status" value="1"/>
</dbReference>
<evidence type="ECO:0000259" key="9">
    <source>
        <dbReference type="SMART" id="SM00066"/>
    </source>
</evidence>
<feature type="region of interest" description="Disordered" evidence="8">
    <location>
        <begin position="592"/>
        <end position="615"/>
    </location>
</feature>
<dbReference type="InterPro" id="IPR036864">
    <property type="entry name" value="Zn2-C6_fun-type_DNA-bd_sf"/>
</dbReference>
<keyword evidence="6" id="KW-0804">Transcription</keyword>
<dbReference type="SMART" id="SM00906">
    <property type="entry name" value="Fungal_trans"/>
    <property type="match status" value="1"/>
</dbReference>
<dbReference type="Pfam" id="PF03033">
    <property type="entry name" value="Glyco_transf_28"/>
    <property type="match status" value="1"/>
</dbReference>
<dbReference type="GO" id="GO:0012505">
    <property type="term" value="C:endomembrane system"/>
    <property type="evidence" value="ECO:0007669"/>
    <property type="project" value="UniProtKB-SubCell"/>
</dbReference>
<keyword evidence="5" id="KW-0238">DNA-binding</keyword>
<evidence type="ECO:0000259" key="10">
    <source>
        <dbReference type="SMART" id="SM00906"/>
    </source>
</evidence>
<evidence type="ECO:0000313" key="12">
    <source>
        <dbReference type="Proteomes" id="UP001194746"/>
    </source>
</evidence>
<sequence>MASSSKACLEDPLEELPPYSLTAQGVQGTHDGRVDVNLDSRACRAVVKLLQWPSEEDILHPPPAYTEVVPGSIRLNIVIQVVGSRGDVQPFIALGKELQTYGHRVRLATHGIFSSMVQESGIELYPIGGDPAELMAYMVKNPGLIPSMKSLKAGDIQRKRAMIQEMLHGCWRSCIEDDPVTSTPFVADAIIANPPSFAHVHCAQALGIPVHLMFTMPWSPTSAYPHPLANLTYSGTNGKFANSVSYGIVEWLTWQGLGDVINEWRSTIDLEPVPASEGPNLAHTLKIPFTYCWSPALLPKPVDWPSHIDVCGFFFRDAPTYRPDAALESFLNDGPAPIYIGFGSIVVEDPTRLTTMIEQAVEAAGVRAIVSRGWSKLGRSSSSNILYIGDCPHEYIFQHVAAVVHHGGAGTTACGLRYARPTLIVPFFGDQPFWGNMVAASAAGPEPIPYQSLAVTNLCNSIRYCLTSQAIKAAEEISIRMQSENGVKRAVESFHRNLPLDRMRCDIFPDQPAVWVYKHSKQPVLLSTLAAHILADHMKVDSKKLQLHEAHSIVIHTRRYDPLSSTISATIGTGSRMIKGTSDMFLKPYEEAQRGRTGDSGPSVSRSASTPTRTPVATTGAMIAASAKGFGSFLGNYYKGVMVDIPLAATEGLRAVPRLYGEEVEEYTVKDWKSGAIAGGKNFTTGMREGFTDIWTQPMKGATEEGALGVAKGLVKGTLSLTTKVPSAALGLVAYPAHGICKSLHMAVRSKTRKRIVKARLNEGNFAAQNTCPFADAMADSRPVAIAPAPPAHRDAPTSLMGKRCYNCIKRKVRCDKVTSTCSSCRKAKLHCSYEAHPRGVHKRKLDEGALEKLARYEQILHQHGLLRTDGSPSVDATPPVEPVSLQWNESEGSQMGKLQDSRQGKSGYIDSRFWRNFEDSEIQGTLDDEGESDLGSSGMDPLTGALMGFQLNLRQYHPVPMDARILWETHLDRVEPLCKILHISSTTETVERVLETPEMASRAEECLVFAIYHFAVFSMTDEECMARLGKPRASLTQQYHFATRQALVNASFLRTTDLSVLQALFLFLLACRMGYDSQTYWMLTGVAVRIAQRIGLHQDGETLGLPPFEVQMRRRLFYQLLPLDANAGVMSGSGLSIASPAWNTREPLNIDDQQLWPGMVATPPEQQGATDLVFCLSRACVGKYFARAGKFKDYHEAEEVIRQAENEVEEKYIRYCDVVNPLHFLTMCSTRTGITAMRLRVRLPQIRRETASREEKKQVFQLAQKILDTDRTACAQDNLKRYRWYMRAFFLWGTWDASIVLLAILWRSHSILSAAEISIAWDLVGSLYHHHGELLELKRPLYVALGRLTLKVWDSHPSSNNNSAEPAFITRLRLRGSQDEHDRTSPLNPRDMNDLGDEVDWVFWDQLMQYPSSPTDENG</sequence>
<dbReference type="FunFam" id="3.40.50.2000:FF:000100">
    <property type="entry name" value="Glycosyltransferase family 1 protein"/>
    <property type="match status" value="1"/>
</dbReference>
<protein>
    <recommendedName>
        <fullName evidence="13">Zn(2)-C6 fungal-type domain-containing protein</fullName>
    </recommendedName>
</protein>
<dbReference type="PANTHER" id="PTHR48050">
    <property type="entry name" value="STEROL 3-BETA-GLUCOSYLTRANSFERASE"/>
    <property type="match status" value="1"/>
</dbReference>
<dbReference type="GO" id="GO:0008270">
    <property type="term" value="F:zinc ion binding"/>
    <property type="evidence" value="ECO:0007669"/>
    <property type="project" value="InterPro"/>
</dbReference>
<dbReference type="InterPro" id="IPR002213">
    <property type="entry name" value="UDP_glucos_trans"/>
</dbReference>
<dbReference type="InterPro" id="IPR007219">
    <property type="entry name" value="XnlR_reg_dom"/>
</dbReference>